<dbReference type="OMA" id="RMENEEY"/>
<keyword evidence="5 11" id="KW-0418">Kinase</keyword>
<feature type="domain" description="Protein kinase" evidence="9">
    <location>
        <begin position="1"/>
        <end position="101"/>
    </location>
</feature>
<dbReference type="InterPro" id="IPR018247">
    <property type="entry name" value="EF_Hand_1_Ca_BS"/>
</dbReference>
<evidence type="ECO:0000256" key="5">
    <source>
        <dbReference type="ARBA" id="ARBA00022777"/>
    </source>
</evidence>
<keyword evidence="7" id="KW-0067">ATP-binding</keyword>
<evidence type="ECO:0000256" key="7">
    <source>
        <dbReference type="ARBA" id="ARBA00022840"/>
    </source>
</evidence>
<dbReference type="PROSITE" id="PS00018">
    <property type="entry name" value="EF_HAND_1"/>
    <property type="match status" value="2"/>
</dbReference>
<evidence type="ECO:0000313" key="12">
    <source>
        <dbReference type="Proteomes" id="UP000008983"/>
    </source>
</evidence>
<sequence>MNQRLGTPYYIAPEVLQSQYDNKCDIWSCGVILYIMLSGILPFNGTTNDEIVENVKQGKLSFENEEWNYISQQAKNFIRKMLELDPTQRLSASQALQDPWIKKFNNNQNLDFPNLYKSIENMKNFNADKKLQEATLIFFINNFASNEEKNQMLKVFQGLDINGDGKISQQELIEGFEKIYEDKNLAKIEAQKVFQSVDRNNSGEIDYTEWIMATINTEQLLSKQRINAAFQMFDKLNRFKCLDRNGKRNRSQWGWIKALKLPKTIA</sequence>
<dbReference type="AlphaFoldDB" id="G0QN77"/>
<reference evidence="11 12" key="1">
    <citation type="submission" date="2011-07" db="EMBL/GenBank/DDBJ databases">
        <authorList>
            <person name="Coyne R."/>
            <person name="Brami D."/>
            <person name="Johnson J."/>
            <person name="Hostetler J."/>
            <person name="Hannick L."/>
            <person name="Clark T."/>
            <person name="Cassidy-Hanley D."/>
            <person name="Inman J."/>
        </authorList>
    </citation>
    <scope>NUCLEOTIDE SEQUENCE [LARGE SCALE GENOMIC DNA]</scope>
    <source>
        <strain evidence="11 12">G5</strain>
    </source>
</reference>
<keyword evidence="12" id="KW-1185">Reference proteome</keyword>
<keyword evidence="2" id="KW-0723">Serine/threonine-protein kinase</keyword>
<name>G0QN77_ICHMU</name>
<dbReference type="Proteomes" id="UP000008983">
    <property type="component" value="Unassembled WGS sequence"/>
</dbReference>
<dbReference type="InterPro" id="IPR011009">
    <property type="entry name" value="Kinase-like_dom_sf"/>
</dbReference>
<feature type="domain" description="EF-hand" evidence="10">
    <location>
        <begin position="147"/>
        <end position="182"/>
    </location>
</feature>
<dbReference type="EMBL" id="GL983468">
    <property type="protein sequence ID" value="EGR33331.1"/>
    <property type="molecule type" value="Genomic_DNA"/>
</dbReference>
<keyword evidence="4" id="KW-0547">Nucleotide-binding</keyword>
<comment type="cofactor">
    <cofactor evidence="1">
        <name>Mg(2+)</name>
        <dbReference type="ChEBI" id="CHEBI:18420"/>
    </cofactor>
</comment>
<dbReference type="Gene3D" id="1.10.238.10">
    <property type="entry name" value="EF-hand"/>
    <property type="match status" value="2"/>
</dbReference>
<dbReference type="InterPro" id="IPR011992">
    <property type="entry name" value="EF-hand-dom_pair"/>
</dbReference>
<dbReference type="SUPFAM" id="SSF47473">
    <property type="entry name" value="EF-hand"/>
    <property type="match status" value="1"/>
</dbReference>
<dbReference type="GO" id="GO:0005524">
    <property type="term" value="F:ATP binding"/>
    <property type="evidence" value="ECO:0007669"/>
    <property type="project" value="UniProtKB-KW"/>
</dbReference>
<dbReference type="InterPro" id="IPR000719">
    <property type="entry name" value="Prot_kinase_dom"/>
</dbReference>
<dbReference type="RefSeq" id="XP_004037317.1">
    <property type="nucleotide sequence ID" value="XM_004037269.1"/>
</dbReference>
<dbReference type="PROSITE" id="PS50011">
    <property type="entry name" value="PROTEIN_KINASE_DOM"/>
    <property type="match status" value="1"/>
</dbReference>
<dbReference type="PROSITE" id="PS50222">
    <property type="entry name" value="EF_HAND_2"/>
    <property type="match status" value="2"/>
</dbReference>
<evidence type="ECO:0000256" key="3">
    <source>
        <dbReference type="ARBA" id="ARBA00022679"/>
    </source>
</evidence>
<dbReference type="eggNOG" id="KOG0032">
    <property type="taxonomic scope" value="Eukaryota"/>
</dbReference>
<keyword evidence="6" id="KW-0106">Calcium</keyword>
<dbReference type="SUPFAM" id="SSF56112">
    <property type="entry name" value="Protein kinase-like (PK-like)"/>
    <property type="match status" value="1"/>
</dbReference>
<dbReference type="PANTHER" id="PTHR24349">
    <property type="entry name" value="SERINE/THREONINE-PROTEIN KINASE"/>
    <property type="match status" value="1"/>
</dbReference>
<dbReference type="CDD" id="cd00051">
    <property type="entry name" value="EFh"/>
    <property type="match status" value="1"/>
</dbReference>
<dbReference type="GO" id="GO:0004674">
    <property type="term" value="F:protein serine/threonine kinase activity"/>
    <property type="evidence" value="ECO:0007669"/>
    <property type="project" value="UniProtKB-KW"/>
</dbReference>
<dbReference type="Gene3D" id="1.10.510.10">
    <property type="entry name" value="Transferase(Phosphotransferase) domain 1"/>
    <property type="match status" value="1"/>
</dbReference>
<dbReference type="SMART" id="SM00054">
    <property type="entry name" value="EFh"/>
    <property type="match status" value="2"/>
</dbReference>
<organism evidence="11 12">
    <name type="scientific">Ichthyophthirius multifiliis</name>
    <name type="common">White spot disease agent</name>
    <name type="synonym">Ich</name>
    <dbReference type="NCBI Taxonomy" id="5932"/>
    <lineage>
        <taxon>Eukaryota</taxon>
        <taxon>Sar</taxon>
        <taxon>Alveolata</taxon>
        <taxon>Ciliophora</taxon>
        <taxon>Intramacronucleata</taxon>
        <taxon>Oligohymenophorea</taxon>
        <taxon>Hymenostomatida</taxon>
        <taxon>Ophryoglenina</taxon>
        <taxon>Ichthyophthirius</taxon>
    </lineage>
</organism>
<feature type="domain" description="EF-hand" evidence="10">
    <location>
        <begin position="185"/>
        <end position="220"/>
    </location>
</feature>
<dbReference type="STRING" id="857967.G0QN77"/>
<gene>
    <name evidence="11" type="ORF">IMG5_056030</name>
</gene>
<evidence type="ECO:0000259" key="10">
    <source>
        <dbReference type="PROSITE" id="PS50222"/>
    </source>
</evidence>
<keyword evidence="3 11" id="KW-0808">Transferase</keyword>
<evidence type="ECO:0000256" key="2">
    <source>
        <dbReference type="ARBA" id="ARBA00022527"/>
    </source>
</evidence>
<proteinExistence type="inferred from homology"/>
<evidence type="ECO:0000313" key="11">
    <source>
        <dbReference type="EMBL" id="EGR33331.1"/>
    </source>
</evidence>
<dbReference type="InParanoid" id="G0QN77"/>
<evidence type="ECO:0000256" key="4">
    <source>
        <dbReference type="ARBA" id="ARBA00022741"/>
    </source>
</evidence>
<protein>
    <submittedName>
        <fullName evidence="11">Protein kinase domain protein</fullName>
        <ecNumber evidence="11">2.7.11.1</ecNumber>
    </submittedName>
</protein>
<dbReference type="EC" id="2.7.11.1" evidence="11"/>
<evidence type="ECO:0000256" key="1">
    <source>
        <dbReference type="ARBA" id="ARBA00001946"/>
    </source>
</evidence>
<dbReference type="OrthoDB" id="40902at2759"/>
<dbReference type="InterPro" id="IPR050205">
    <property type="entry name" value="CDPK_Ser/Thr_kinases"/>
</dbReference>
<dbReference type="InterPro" id="IPR002048">
    <property type="entry name" value="EF_hand_dom"/>
</dbReference>
<dbReference type="SMART" id="SM00220">
    <property type="entry name" value="S_TKc"/>
    <property type="match status" value="1"/>
</dbReference>
<comment type="similarity">
    <text evidence="8">Belongs to the protein kinase superfamily. Ser/Thr protein kinase family. CDPK subfamily.</text>
</comment>
<evidence type="ECO:0000259" key="9">
    <source>
        <dbReference type="PROSITE" id="PS50011"/>
    </source>
</evidence>
<dbReference type="GO" id="GO:0005509">
    <property type="term" value="F:calcium ion binding"/>
    <property type="evidence" value="ECO:0007669"/>
    <property type="project" value="InterPro"/>
</dbReference>
<accession>G0QN77</accession>
<evidence type="ECO:0000256" key="8">
    <source>
        <dbReference type="ARBA" id="ARBA00024334"/>
    </source>
</evidence>
<evidence type="ECO:0000256" key="6">
    <source>
        <dbReference type="ARBA" id="ARBA00022837"/>
    </source>
</evidence>
<dbReference type="Pfam" id="PF00069">
    <property type="entry name" value="Pkinase"/>
    <property type="match status" value="1"/>
</dbReference>
<dbReference type="GeneID" id="14909510"/>
<dbReference type="Pfam" id="PF13499">
    <property type="entry name" value="EF-hand_7"/>
    <property type="match status" value="1"/>
</dbReference>